<gene>
    <name evidence="2" type="ORF">QVD17_35844</name>
</gene>
<protein>
    <recommendedName>
        <fullName evidence="1">Replication protein A 70 kDa DNA-binding subunit B/D first OB fold domain-containing protein</fullName>
    </recommendedName>
</protein>
<dbReference type="InterPro" id="IPR012340">
    <property type="entry name" value="NA-bd_OB-fold"/>
</dbReference>
<dbReference type="Proteomes" id="UP001229421">
    <property type="component" value="Unassembled WGS sequence"/>
</dbReference>
<dbReference type="Gene3D" id="2.40.50.140">
    <property type="entry name" value="Nucleic acid-binding proteins"/>
    <property type="match status" value="2"/>
</dbReference>
<dbReference type="CDD" id="cd04480">
    <property type="entry name" value="RPA1_DBD_A_like"/>
    <property type="match status" value="1"/>
</dbReference>
<name>A0AAD8JT93_TARER</name>
<feature type="domain" description="Replication protein A 70 kDa DNA-binding subunit B/D first OB fold" evidence="1">
    <location>
        <begin position="19"/>
        <end position="111"/>
    </location>
</feature>
<dbReference type="SUPFAM" id="SSF50249">
    <property type="entry name" value="Nucleic acid-binding proteins"/>
    <property type="match status" value="2"/>
</dbReference>
<dbReference type="EMBL" id="JAUHHV010000010">
    <property type="protein sequence ID" value="KAK1409318.1"/>
    <property type="molecule type" value="Genomic_DNA"/>
</dbReference>
<dbReference type="PANTHER" id="PTHR47165">
    <property type="entry name" value="OS03G0429900 PROTEIN"/>
    <property type="match status" value="1"/>
</dbReference>
<dbReference type="CDD" id="cd04481">
    <property type="entry name" value="RPA1_DBD_B_like"/>
    <property type="match status" value="1"/>
</dbReference>
<dbReference type="InterPro" id="IPR003871">
    <property type="entry name" value="RFA1B/D_OB_1st"/>
</dbReference>
<organism evidence="2 3">
    <name type="scientific">Tagetes erecta</name>
    <name type="common">African marigold</name>
    <dbReference type="NCBI Taxonomy" id="13708"/>
    <lineage>
        <taxon>Eukaryota</taxon>
        <taxon>Viridiplantae</taxon>
        <taxon>Streptophyta</taxon>
        <taxon>Embryophyta</taxon>
        <taxon>Tracheophyta</taxon>
        <taxon>Spermatophyta</taxon>
        <taxon>Magnoliopsida</taxon>
        <taxon>eudicotyledons</taxon>
        <taxon>Gunneridae</taxon>
        <taxon>Pentapetalae</taxon>
        <taxon>asterids</taxon>
        <taxon>campanulids</taxon>
        <taxon>Asterales</taxon>
        <taxon>Asteraceae</taxon>
        <taxon>Asteroideae</taxon>
        <taxon>Heliantheae alliance</taxon>
        <taxon>Tageteae</taxon>
        <taxon>Tagetes</taxon>
    </lineage>
</organism>
<evidence type="ECO:0000313" key="3">
    <source>
        <dbReference type="Proteomes" id="UP001229421"/>
    </source>
</evidence>
<dbReference type="PANTHER" id="PTHR47165:SF4">
    <property type="entry name" value="OS03G0429900 PROTEIN"/>
    <property type="match status" value="1"/>
</dbReference>
<dbReference type="Pfam" id="PF02721">
    <property type="entry name" value="DUF223"/>
    <property type="match status" value="1"/>
</dbReference>
<dbReference type="AlphaFoldDB" id="A0AAD8JT93"/>
<proteinExistence type="predicted"/>
<reference evidence="2" key="1">
    <citation type="journal article" date="2023" name="bioRxiv">
        <title>Improved chromosome-level genome assembly for marigold (Tagetes erecta).</title>
        <authorList>
            <person name="Jiang F."/>
            <person name="Yuan L."/>
            <person name="Wang S."/>
            <person name="Wang H."/>
            <person name="Xu D."/>
            <person name="Wang A."/>
            <person name="Fan W."/>
        </authorList>
    </citation>
    <scope>NUCLEOTIDE SEQUENCE</scope>
    <source>
        <strain evidence="2">WSJ</strain>
        <tissue evidence="2">Leaf</tissue>
    </source>
</reference>
<comment type="caution">
    <text evidence="2">The sequence shown here is derived from an EMBL/GenBank/DDBJ whole genome shotgun (WGS) entry which is preliminary data.</text>
</comment>
<sequence length="300" mass="34736">MEHTNITLIKNIDLTNDDITMKLRIVRLWKLPDHINKKEVYSIEMILMDEEGTKITGTVSKRFLFKFSRLLNENIIIFVIKPNFGKARSSYKYVDNTNKVVFVSSTQVERCNVFNGPQFGFSFTSLKAILEHKVLEDLSVDVIGEVQDLQPIKTFLNGEGIATKQATFKIQDLEGQVISVTLFAEYAEQLIEYLQKHPEEVRLVVILQFGRIKWFQEDDNRDSEDDYVMEIVIFKCEVMTNNEGEGEYDHVEDVHNERIVSFVEERNSEARKPVVVVLGIDVPIDCWLSKIPATCYVMRI</sequence>
<evidence type="ECO:0000313" key="2">
    <source>
        <dbReference type="EMBL" id="KAK1409318.1"/>
    </source>
</evidence>
<keyword evidence="3" id="KW-1185">Reference proteome</keyword>
<accession>A0AAD8JT93</accession>
<evidence type="ECO:0000259" key="1">
    <source>
        <dbReference type="Pfam" id="PF02721"/>
    </source>
</evidence>